<gene>
    <name evidence="3" type="ORF">A0U92_01200</name>
</gene>
<feature type="chain" id="PRO_5013250961" description="DUF4142 domain-containing protein" evidence="1">
    <location>
        <begin position="24"/>
        <end position="181"/>
    </location>
</feature>
<dbReference type="InterPro" id="IPR025419">
    <property type="entry name" value="DUF4142"/>
</dbReference>
<dbReference type="KEGG" id="aace:A0U92_01200"/>
<evidence type="ECO:0000259" key="2">
    <source>
        <dbReference type="Pfam" id="PF13628"/>
    </source>
</evidence>
<keyword evidence="1" id="KW-0732">Signal</keyword>
<dbReference type="InterPro" id="IPR012347">
    <property type="entry name" value="Ferritin-like"/>
</dbReference>
<sequence>MLLPSRHQVLACSSLVVSLFTLSACMNPGQPPAPPLPALAKPAPFAAADTSLATKINDVDLTHIALANLAKTNAARNDIALLGTTIVKDLTDNHDKLTALATAGTATLAAKPSAQSQKVIDQMQRLHGAAFDRAYARYLASSTKATSAVVAAGAATSTNADLVKLATDLKTKLLSYEAQVK</sequence>
<name>A0A1U9KCX1_ACEAC</name>
<dbReference type="EMBL" id="CP014692">
    <property type="protein sequence ID" value="AQS83612.1"/>
    <property type="molecule type" value="Genomic_DNA"/>
</dbReference>
<accession>A0A1U9KCX1</accession>
<evidence type="ECO:0000256" key="1">
    <source>
        <dbReference type="SAM" id="SignalP"/>
    </source>
</evidence>
<dbReference type="PROSITE" id="PS51257">
    <property type="entry name" value="PROKAR_LIPOPROTEIN"/>
    <property type="match status" value="1"/>
</dbReference>
<proteinExistence type="predicted"/>
<dbReference type="Gene3D" id="1.20.1260.10">
    <property type="match status" value="1"/>
</dbReference>
<reference evidence="3 4" key="1">
    <citation type="submission" date="2016-03" db="EMBL/GenBank/DDBJ databases">
        <title>Acetic acid bacteria sequencing.</title>
        <authorList>
            <person name="Brandt J."/>
            <person name="Jakob F."/>
            <person name="Vogel R.F."/>
        </authorList>
    </citation>
    <scope>NUCLEOTIDE SEQUENCE [LARGE SCALE GENOMIC DNA]</scope>
    <source>
        <strain evidence="3 4">TMW2.1153</strain>
    </source>
</reference>
<feature type="signal peptide" evidence="1">
    <location>
        <begin position="1"/>
        <end position="23"/>
    </location>
</feature>
<dbReference type="Pfam" id="PF13628">
    <property type="entry name" value="DUF4142"/>
    <property type="match status" value="1"/>
</dbReference>
<evidence type="ECO:0000313" key="4">
    <source>
        <dbReference type="Proteomes" id="UP000188937"/>
    </source>
</evidence>
<feature type="domain" description="DUF4142" evidence="2">
    <location>
        <begin position="48"/>
        <end position="179"/>
    </location>
</feature>
<organism evidence="3 4">
    <name type="scientific">Acetobacter aceti</name>
    <dbReference type="NCBI Taxonomy" id="435"/>
    <lineage>
        <taxon>Bacteria</taxon>
        <taxon>Pseudomonadati</taxon>
        <taxon>Pseudomonadota</taxon>
        <taxon>Alphaproteobacteria</taxon>
        <taxon>Acetobacterales</taxon>
        <taxon>Acetobacteraceae</taxon>
        <taxon>Acetobacter</taxon>
        <taxon>Acetobacter subgen. Acetobacter</taxon>
    </lineage>
</organism>
<dbReference type="AlphaFoldDB" id="A0A1U9KCX1"/>
<keyword evidence="4" id="KW-1185">Reference proteome</keyword>
<protein>
    <recommendedName>
        <fullName evidence="2">DUF4142 domain-containing protein</fullName>
    </recommendedName>
</protein>
<dbReference type="Proteomes" id="UP000188937">
    <property type="component" value="Chromosome"/>
</dbReference>
<dbReference type="OrthoDB" id="7226122at2"/>
<dbReference type="RefSeq" id="WP_077811640.1">
    <property type="nucleotide sequence ID" value="NZ_CP014692.1"/>
</dbReference>
<evidence type="ECO:0000313" key="3">
    <source>
        <dbReference type="EMBL" id="AQS83612.1"/>
    </source>
</evidence>